<feature type="transmembrane region" description="Helical" evidence="13">
    <location>
        <begin position="855"/>
        <end position="874"/>
    </location>
</feature>
<dbReference type="PROSITE" id="PS00154">
    <property type="entry name" value="ATPASE_E1_E2"/>
    <property type="match status" value="1"/>
</dbReference>
<dbReference type="GO" id="GO:0005391">
    <property type="term" value="F:P-type sodium:potassium-exchanging transporter activity"/>
    <property type="evidence" value="ECO:0007669"/>
    <property type="project" value="TreeGrafter"/>
</dbReference>
<dbReference type="InterPro" id="IPR023214">
    <property type="entry name" value="HAD_sf"/>
</dbReference>
<sequence length="925" mass="99180">MATTTVQKTSSLFSPPNAQQWHELSVDQTFQAVETTAEGLSSQEHQRRLEKCGPNGLPTSDSDAWYVTLAKQFRSPMVLFLAVAAVVTAVLQEWFDVLVIALVLLLNASIGFWQARKAERDVKALQELSAPTATVIRAGEQSQIPASDVVPGDVLYLESGDQIAADVRILESNGLQVDESMLTGEAMAVSKHDEVLEADISLGDRINMGYSGTLVISGRARGVVVATGTDTELGHIAELVSTESAKTPLQILTDQLERNIAYVILGVAILTFISSLIMGTTIGDTFLITVALVVSAMPEALPIVLSVAMGVGVSRMAKHRAVVRQLHSVETLGSTTVIGSDKTGTLTVNRMTVEQLWTPDAGTVTISGENREELEDYTAAQTQCLRTGALTNDAVPAAEGDRDGADADSEGTDSEGSLLDLIGDAVDVAMAVSGLESEQVTSQERGQTSMASMPYEPELAHSQTIRTDPDGTAVLHAKGAPETILDFCTVDEETAHKARKAVSEMAHRGLRVIATAHRQIADDELDELVEEFENSQAPRPTGMKLSGLQAMMDPPREGVEDAIAQCREAGVHVMMITGDHPTTAAAIADRLGLAPTQTTSSRHSEAQSVITGTELAELSDPELVQRLPQITVAARMSPQDKLRVVKVLQEQDKIVAITGDGVNDAPALKAASIGVAMGESGTDVAREASDVVLTDDNFVTIVEAVRQGRITFSSIRKATFFLLSNGLAALIAVAVNTFTELPLIFLPVMLLFMNVVTNGIQDIALAFEKGEGDELDQSPRPRSEGVLNRTMWLRTVITGTWMGVGTLLVYRMAHEAGLELDHCRTLALITMVMFNFFQVFSARAERQSVFRLNPFSNPLLLISALAALGLQWLASSWEPIADLIGLTALSVTEWLMCTAIGSTVLLIVEGEKLVRRLAHRGSADG</sequence>
<evidence type="ECO:0000256" key="10">
    <source>
        <dbReference type="ARBA" id="ARBA00023136"/>
    </source>
</evidence>
<dbReference type="InterPro" id="IPR018303">
    <property type="entry name" value="ATPase_P-typ_P_site"/>
</dbReference>
<keyword evidence="9 13" id="KW-1133">Transmembrane helix</keyword>
<dbReference type="InterPro" id="IPR004014">
    <property type="entry name" value="ATPase_P-typ_cation-transptr_N"/>
</dbReference>
<dbReference type="InterPro" id="IPR044492">
    <property type="entry name" value="P_typ_ATPase_HD_dom"/>
</dbReference>
<comment type="similarity">
    <text evidence="2">Belongs to the cation transport ATPase (P-type) (TC 3.A.3) family. Type IIA subfamily.</text>
</comment>
<evidence type="ECO:0000256" key="2">
    <source>
        <dbReference type="ARBA" id="ARBA00005675"/>
    </source>
</evidence>
<feature type="transmembrane region" description="Helical" evidence="13">
    <location>
        <begin position="286"/>
        <end position="311"/>
    </location>
</feature>
<dbReference type="SFLD" id="SFLDS00003">
    <property type="entry name" value="Haloacid_Dehalogenase"/>
    <property type="match status" value="1"/>
</dbReference>
<evidence type="ECO:0000256" key="7">
    <source>
        <dbReference type="ARBA" id="ARBA00022842"/>
    </source>
</evidence>
<evidence type="ECO:0000256" key="12">
    <source>
        <dbReference type="SAM" id="MobiDB-lite"/>
    </source>
</evidence>
<dbReference type="Pfam" id="PF00122">
    <property type="entry name" value="E1-E2_ATPase"/>
    <property type="match status" value="1"/>
</dbReference>
<dbReference type="RefSeq" id="WP_279674917.1">
    <property type="nucleotide sequence ID" value="NZ_CP122566.1"/>
</dbReference>
<gene>
    <name evidence="15" type="ORF">QDX21_00855</name>
</gene>
<keyword evidence="5" id="KW-0547">Nucleotide-binding</keyword>
<dbReference type="InterPro" id="IPR023298">
    <property type="entry name" value="ATPase_P-typ_TM_dom_sf"/>
</dbReference>
<keyword evidence="3" id="KW-0597">Phosphoprotein</keyword>
<dbReference type="PRINTS" id="PR00121">
    <property type="entry name" value="NAKATPASE"/>
</dbReference>
<dbReference type="InterPro" id="IPR059000">
    <property type="entry name" value="ATPase_P-type_domA"/>
</dbReference>
<dbReference type="SFLD" id="SFLDG00002">
    <property type="entry name" value="C1.7:_P-type_atpase_like"/>
    <property type="match status" value="1"/>
</dbReference>
<dbReference type="SFLD" id="SFLDF00027">
    <property type="entry name" value="p-type_atpase"/>
    <property type="match status" value="1"/>
</dbReference>
<evidence type="ECO:0000313" key="16">
    <source>
        <dbReference type="Proteomes" id="UP001224674"/>
    </source>
</evidence>
<evidence type="ECO:0000256" key="5">
    <source>
        <dbReference type="ARBA" id="ARBA00022741"/>
    </source>
</evidence>
<dbReference type="NCBIfam" id="TIGR01494">
    <property type="entry name" value="ATPase_P-type"/>
    <property type="match status" value="3"/>
</dbReference>
<dbReference type="GO" id="GO:1902600">
    <property type="term" value="P:proton transmembrane transport"/>
    <property type="evidence" value="ECO:0007669"/>
    <property type="project" value="TreeGrafter"/>
</dbReference>
<feature type="transmembrane region" description="Helical" evidence="13">
    <location>
        <begin position="825"/>
        <end position="843"/>
    </location>
</feature>
<comment type="subcellular location">
    <subcellularLocation>
        <location evidence="1">Cell membrane</location>
        <topology evidence="1">Multi-pass membrane protein</topology>
    </subcellularLocation>
</comment>
<feature type="transmembrane region" description="Helical" evidence="13">
    <location>
        <begin position="886"/>
        <end position="908"/>
    </location>
</feature>
<dbReference type="Pfam" id="PF00702">
    <property type="entry name" value="Hydrolase"/>
    <property type="match status" value="1"/>
</dbReference>
<evidence type="ECO:0000256" key="9">
    <source>
        <dbReference type="ARBA" id="ARBA00022989"/>
    </source>
</evidence>
<evidence type="ECO:0000256" key="8">
    <source>
        <dbReference type="ARBA" id="ARBA00022967"/>
    </source>
</evidence>
<feature type="transmembrane region" description="Helical" evidence="13">
    <location>
        <begin position="718"/>
        <end position="735"/>
    </location>
</feature>
<proteinExistence type="inferred from homology"/>
<dbReference type="FunFam" id="2.70.150.10:FF:000160">
    <property type="entry name" value="Sarcoplasmic/endoplasmic reticulum calcium ATPase 1"/>
    <property type="match status" value="1"/>
</dbReference>
<dbReference type="GO" id="GO:0016887">
    <property type="term" value="F:ATP hydrolysis activity"/>
    <property type="evidence" value="ECO:0007669"/>
    <property type="project" value="InterPro"/>
</dbReference>
<dbReference type="Gene3D" id="3.40.1110.10">
    <property type="entry name" value="Calcium-transporting ATPase, cytoplasmic domain N"/>
    <property type="match status" value="1"/>
</dbReference>
<dbReference type="SUPFAM" id="SSF81660">
    <property type="entry name" value="Metal cation-transporting ATPase, ATP-binding domain N"/>
    <property type="match status" value="1"/>
</dbReference>
<accession>A0AAJ6DD18</accession>
<dbReference type="Pfam" id="PF00690">
    <property type="entry name" value="Cation_ATPase_N"/>
    <property type="match status" value="1"/>
</dbReference>
<dbReference type="GO" id="GO:0030007">
    <property type="term" value="P:intracellular potassium ion homeostasis"/>
    <property type="evidence" value="ECO:0007669"/>
    <property type="project" value="TreeGrafter"/>
</dbReference>
<protein>
    <submittedName>
        <fullName evidence="15">HAD-IC family P-type ATPase</fullName>
    </submittedName>
</protein>
<dbReference type="FunFam" id="3.40.50.1000:FF:000083">
    <property type="entry name" value="Sodium/potassium-transporting ATPase subunit alpha"/>
    <property type="match status" value="1"/>
</dbReference>
<dbReference type="AlphaFoldDB" id="A0AAJ6DD18"/>
<dbReference type="InterPro" id="IPR006068">
    <property type="entry name" value="ATPase_P-typ_cation-transptr_C"/>
</dbReference>
<feature type="transmembrane region" description="Helical" evidence="13">
    <location>
        <begin position="791"/>
        <end position="813"/>
    </location>
</feature>
<feature type="domain" description="Cation-transporting P-type ATPase N-terminal" evidence="14">
    <location>
        <begin position="20"/>
        <end position="93"/>
    </location>
</feature>
<evidence type="ECO:0000256" key="6">
    <source>
        <dbReference type="ARBA" id="ARBA00022840"/>
    </source>
</evidence>
<dbReference type="InterPro" id="IPR001757">
    <property type="entry name" value="P_typ_ATPase"/>
</dbReference>
<dbReference type="SUPFAM" id="SSF81653">
    <property type="entry name" value="Calcium ATPase, transduction domain A"/>
    <property type="match status" value="1"/>
</dbReference>
<dbReference type="GO" id="GO:0006883">
    <property type="term" value="P:intracellular sodium ion homeostasis"/>
    <property type="evidence" value="ECO:0007669"/>
    <property type="project" value="TreeGrafter"/>
</dbReference>
<name>A0AAJ6DD18_9MICC</name>
<dbReference type="InterPro" id="IPR023299">
    <property type="entry name" value="ATPase_P-typ_cyto_dom_N"/>
</dbReference>
<evidence type="ECO:0000256" key="11">
    <source>
        <dbReference type="ARBA" id="ARBA00049360"/>
    </source>
</evidence>
<dbReference type="InterPro" id="IPR050510">
    <property type="entry name" value="Cation_transp_ATPase_P-type"/>
</dbReference>
<keyword evidence="4 13" id="KW-0812">Transmembrane</keyword>
<keyword evidence="8" id="KW-1278">Translocase</keyword>
<feature type="transmembrane region" description="Helical" evidence="13">
    <location>
        <begin position="741"/>
        <end position="760"/>
    </location>
</feature>
<feature type="region of interest" description="Disordered" evidence="12">
    <location>
        <begin position="391"/>
        <end position="417"/>
    </location>
</feature>
<dbReference type="SUPFAM" id="SSF81665">
    <property type="entry name" value="Calcium ATPase, transmembrane domain M"/>
    <property type="match status" value="1"/>
</dbReference>
<keyword evidence="7" id="KW-0460">Magnesium</keyword>
<dbReference type="PRINTS" id="PR00119">
    <property type="entry name" value="CATATPASE"/>
</dbReference>
<organism evidence="15 16">
    <name type="scientific">Auritidibacter ignavus</name>
    <dbReference type="NCBI Taxonomy" id="678932"/>
    <lineage>
        <taxon>Bacteria</taxon>
        <taxon>Bacillati</taxon>
        <taxon>Actinomycetota</taxon>
        <taxon>Actinomycetes</taxon>
        <taxon>Micrococcales</taxon>
        <taxon>Micrococcaceae</taxon>
        <taxon>Auritidibacter</taxon>
    </lineage>
</organism>
<evidence type="ECO:0000256" key="1">
    <source>
        <dbReference type="ARBA" id="ARBA00004651"/>
    </source>
</evidence>
<feature type="transmembrane region" description="Helical" evidence="13">
    <location>
        <begin position="73"/>
        <end position="91"/>
    </location>
</feature>
<dbReference type="SMART" id="SM00831">
    <property type="entry name" value="Cation_ATPase_N"/>
    <property type="match status" value="1"/>
</dbReference>
<evidence type="ECO:0000313" key="15">
    <source>
        <dbReference type="EMBL" id="WGH93402.1"/>
    </source>
</evidence>
<dbReference type="GO" id="GO:0005524">
    <property type="term" value="F:ATP binding"/>
    <property type="evidence" value="ECO:0007669"/>
    <property type="project" value="UniProtKB-KW"/>
</dbReference>
<feature type="transmembrane region" description="Helical" evidence="13">
    <location>
        <begin position="260"/>
        <end position="280"/>
    </location>
</feature>
<keyword evidence="10 13" id="KW-0472">Membrane</keyword>
<dbReference type="PANTHER" id="PTHR43294">
    <property type="entry name" value="SODIUM/POTASSIUM-TRANSPORTING ATPASE SUBUNIT ALPHA"/>
    <property type="match status" value="1"/>
</dbReference>
<dbReference type="Pfam" id="PF00689">
    <property type="entry name" value="Cation_ATPase_C"/>
    <property type="match status" value="1"/>
</dbReference>
<dbReference type="Gene3D" id="2.70.150.10">
    <property type="entry name" value="Calcium-transporting ATPase, cytoplasmic transduction domain A"/>
    <property type="match status" value="1"/>
</dbReference>
<keyword evidence="6" id="KW-0067">ATP-binding</keyword>
<evidence type="ECO:0000259" key="14">
    <source>
        <dbReference type="SMART" id="SM00831"/>
    </source>
</evidence>
<dbReference type="SUPFAM" id="SSF56784">
    <property type="entry name" value="HAD-like"/>
    <property type="match status" value="1"/>
</dbReference>
<dbReference type="Gene3D" id="1.20.1110.10">
    <property type="entry name" value="Calcium-transporting ATPase, transmembrane domain"/>
    <property type="match status" value="1"/>
</dbReference>
<evidence type="ECO:0000256" key="3">
    <source>
        <dbReference type="ARBA" id="ARBA00022553"/>
    </source>
</evidence>
<evidence type="ECO:0000256" key="4">
    <source>
        <dbReference type="ARBA" id="ARBA00022692"/>
    </source>
</evidence>
<dbReference type="GO" id="GO:0036376">
    <property type="term" value="P:sodium ion export across plasma membrane"/>
    <property type="evidence" value="ECO:0007669"/>
    <property type="project" value="TreeGrafter"/>
</dbReference>
<comment type="catalytic activity">
    <reaction evidence="11">
        <text>ATP + H2O = ADP + phosphate + H(+)</text>
        <dbReference type="Rhea" id="RHEA:13065"/>
        <dbReference type="ChEBI" id="CHEBI:15377"/>
        <dbReference type="ChEBI" id="CHEBI:15378"/>
        <dbReference type="ChEBI" id="CHEBI:30616"/>
        <dbReference type="ChEBI" id="CHEBI:43474"/>
        <dbReference type="ChEBI" id="CHEBI:456216"/>
    </reaction>
</comment>
<feature type="transmembrane region" description="Helical" evidence="13">
    <location>
        <begin position="97"/>
        <end position="115"/>
    </location>
</feature>
<keyword evidence="16" id="KW-1185">Reference proteome</keyword>
<dbReference type="Proteomes" id="UP001224674">
    <property type="component" value="Chromosome"/>
</dbReference>
<dbReference type="GO" id="GO:0005886">
    <property type="term" value="C:plasma membrane"/>
    <property type="evidence" value="ECO:0007669"/>
    <property type="project" value="UniProtKB-SubCell"/>
</dbReference>
<evidence type="ECO:0000256" key="13">
    <source>
        <dbReference type="SAM" id="Phobius"/>
    </source>
</evidence>
<dbReference type="GO" id="GO:1990573">
    <property type="term" value="P:potassium ion import across plasma membrane"/>
    <property type="evidence" value="ECO:0007669"/>
    <property type="project" value="TreeGrafter"/>
</dbReference>
<dbReference type="InterPro" id="IPR036412">
    <property type="entry name" value="HAD-like_sf"/>
</dbReference>
<dbReference type="InterPro" id="IPR008250">
    <property type="entry name" value="ATPase_P-typ_transduc_dom_A_sf"/>
</dbReference>
<dbReference type="EMBL" id="CP122566">
    <property type="protein sequence ID" value="WGH93402.1"/>
    <property type="molecule type" value="Genomic_DNA"/>
</dbReference>
<reference evidence="15 16" key="1">
    <citation type="submission" date="2023-03" db="EMBL/GenBank/DDBJ databases">
        <title>Complete genome sequences of several Auritidibacter ignavus strains isolated from ear infections.</title>
        <authorList>
            <person name="Baehr T."/>
            <person name="Baumhoegger A.M."/>
        </authorList>
    </citation>
    <scope>NUCLEOTIDE SEQUENCE [LARGE SCALE GENOMIC DNA]</scope>
    <source>
        <strain evidence="15 16">BABAE-6</strain>
    </source>
</reference>
<dbReference type="Gene3D" id="3.40.50.1000">
    <property type="entry name" value="HAD superfamily/HAD-like"/>
    <property type="match status" value="1"/>
</dbReference>
<dbReference type="PANTHER" id="PTHR43294:SF20">
    <property type="entry name" value="P-TYPE ATPASE"/>
    <property type="match status" value="1"/>
</dbReference>